<name>M2VV10_GALSU</name>
<proteinExistence type="predicted"/>
<evidence type="ECO:0000259" key="2">
    <source>
        <dbReference type="Pfam" id="PF13460"/>
    </source>
</evidence>
<dbReference type="Pfam" id="PF13460">
    <property type="entry name" value="NAD_binding_10"/>
    <property type="match status" value="2"/>
</dbReference>
<dbReference type="SUPFAM" id="SSF49785">
    <property type="entry name" value="Galactose-binding domain-like"/>
    <property type="match status" value="1"/>
</dbReference>
<dbReference type="EMBL" id="KB454538">
    <property type="protein sequence ID" value="EME27046.1"/>
    <property type="molecule type" value="Genomic_DNA"/>
</dbReference>
<feature type="domain" description="NAD(P)-binding" evidence="2">
    <location>
        <begin position="122"/>
        <end position="228"/>
    </location>
</feature>
<dbReference type="PANTHER" id="PTHR15020">
    <property type="entry name" value="FLAVIN REDUCTASE-RELATED"/>
    <property type="match status" value="1"/>
</dbReference>
<protein>
    <submittedName>
        <fullName evidence="3">Transcription repressor</fullName>
    </submittedName>
</protein>
<evidence type="ECO:0000313" key="3">
    <source>
        <dbReference type="EMBL" id="EME27046.1"/>
    </source>
</evidence>
<dbReference type="OrthoDB" id="10254221at2759"/>
<feature type="domain" description="NAD(P)-binding" evidence="2">
    <location>
        <begin position="391"/>
        <end position="502"/>
    </location>
</feature>
<dbReference type="InterPro" id="IPR008979">
    <property type="entry name" value="Galactose-bd-like_sf"/>
</dbReference>
<sequence>MRSQSCFIFRSCWTGESSCCKSKRARCLIASGFLPAFSVSHKPKRLRYNLCLFAKQPYPSPSSGSGGITFLVGNIFAQMMQLLLGFRRLTRLVDDKDVAPLEDVYYPEREEWSRNYQVLVLGATGKIGNIITKKLLLRGYRVRVLVRNLYSSTLDAVGTGCTFAKGDVRELSSLYDAMENIDKVIWAVGTSDSQETETVEFNGLQNVIKALHDSKFQQYGSEESAKVTLFKFDRKTDFENWKPVLDEFRSRLASVGLQKRPPKIEYMQNSRNNAVFTGKIFDADGGTAEIASKIDQHNLEEFEGLIIRCIGDGKTYGLELRTRSGDNAQVEYLARFRTVPNKWLTIRLPFSKFVAVPKEGILRPVLVTEEINLSDVYQLAINFVKATRQDEDDGFYLAIDYIKAYRKQQEPEFIMISCTDVGKYLRPDKLKELDDDNPIVWKLRGEIALRNSGLTYCIIRSGRCIDRPGGLKPTIVDQEPIQDDKYISHADLADVVLHSLNNRRACNVTFNAYESNRQAQHSSLKPFEATDISTSLEQLRANT</sequence>
<dbReference type="InterPro" id="IPR036291">
    <property type="entry name" value="NAD(P)-bd_dom_sf"/>
</dbReference>
<dbReference type="Proteomes" id="UP000030680">
    <property type="component" value="Unassembled WGS sequence"/>
</dbReference>
<dbReference type="RefSeq" id="XP_005703566.1">
    <property type="nucleotide sequence ID" value="XM_005703509.1"/>
</dbReference>
<dbReference type="SUPFAM" id="SSF51735">
    <property type="entry name" value="NAD(P)-binding Rossmann-fold domains"/>
    <property type="match status" value="1"/>
</dbReference>
<dbReference type="STRING" id="130081.M2VV10"/>
<dbReference type="GeneID" id="17085981"/>
<dbReference type="OMA" id="HTMTIRF"/>
<evidence type="ECO:0000313" key="4">
    <source>
        <dbReference type="Proteomes" id="UP000030680"/>
    </source>
</evidence>
<reference evidence="4" key="1">
    <citation type="journal article" date="2013" name="Science">
        <title>Gene transfer from bacteria and archaea facilitated evolution of an extremophilic eukaryote.</title>
        <authorList>
            <person name="Schonknecht G."/>
            <person name="Chen W.H."/>
            <person name="Ternes C.M."/>
            <person name="Barbier G.G."/>
            <person name="Shrestha R.P."/>
            <person name="Stanke M."/>
            <person name="Brautigam A."/>
            <person name="Baker B.J."/>
            <person name="Banfield J.F."/>
            <person name="Garavito R.M."/>
            <person name="Carr K."/>
            <person name="Wilkerson C."/>
            <person name="Rensing S.A."/>
            <person name="Gagneul D."/>
            <person name="Dickenson N.E."/>
            <person name="Oesterhelt C."/>
            <person name="Lercher M.J."/>
            <person name="Weber A.P."/>
        </authorList>
    </citation>
    <scope>NUCLEOTIDE SEQUENCE [LARGE SCALE GENOMIC DNA]</scope>
    <source>
        <strain evidence="4">074W</strain>
    </source>
</reference>
<dbReference type="PANTHER" id="PTHR15020:SF47">
    <property type="entry name" value="NAD(P)-BINDING DOMAIN-CONTAINING PROTEIN"/>
    <property type="match status" value="1"/>
</dbReference>
<dbReference type="Gramene" id="EME27046">
    <property type="protein sequence ID" value="EME27046"/>
    <property type="gene ID" value="Gasu_53810"/>
</dbReference>
<dbReference type="KEGG" id="gsl:Gasu_53810"/>
<feature type="domain" description="NADH:ubiquinone oxidoreductase intermediate-associated protein 30" evidence="1">
    <location>
        <begin position="230"/>
        <end position="384"/>
    </location>
</feature>
<dbReference type="InterPro" id="IPR013857">
    <property type="entry name" value="NADH-UbQ_OxRdtase-assoc_prot30"/>
</dbReference>
<organism evidence="3 4">
    <name type="scientific">Galdieria sulphuraria</name>
    <name type="common">Red alga</name>
    <dbReference type="NCBI Taxonomy" id="130081"/>
    <lineage>
        <taxon>Eukaryota</taxon>
        <taxon>Rhodophyta</taxon>
        <taxon>Bangiophyceae</taxon>
        <taxon>Galdieriales</taxon>
        <taxon>Galdieriaceae</taxon>
        <taxon>Galdieria</taxon>
    </lineage>
</organism>
<evidence type="ECO:0000259" key="1">
    <source>
        <dbReference type="Pfam" id="PF08547"/>
    </source>
</evidence>
<keyword evidence="4" id="KW-1185">Reference proteome</keyword>
<dbReference type="Gene3D" id="3.40.50.720">
    <property type="entry name" value="NAD(P)-binding Rossmann-like Domain"/>
    <property type="match status" value="2"/>
</dbReference>
<dbReference type="AlphaFoldDB" id="M2VV10"/>
<gene>
    <name evidence="3" type="ORF">Gasu_53810</name>
</gene>
<dbReference type="InterPro" id="IPR016040">
    <property type="entry name" value="NAD(P)-bd_dom"/>
</dbReference>
<dbReference type="Pfam" id="PF08547">
    <property type="entry name" value="CIA30"/>
    <property type="match status" value="1"/>
</dbReference>
<accession>M2VV10</accession>
<dbReference type="eggNOG" id="KOG1203">
    <property type="taxonomic scope" value="Eukaryota"/>
</dbReference>